<dbReference type="PANTHER" id="PTHR48111:SF54">
    <property type="entry name" value="STAGE 0 SPORULATION PROTEIN A HOMOLOG"/>
    <property type="match status" value="1"/>
</dbReference>
<dbReference type="EMBL" id="JAROYP010000003">
    <property type="protein sequence ID" value="MDH5160900.1"/>
    <property type="molecule type" value="Genomic_DNA"/>
</dbReference>
<comment type="subcellular location">
    <subcellularLocation>
        <location evidence="1">Cytoplasm</location>
    </subcellularLocation>
</comment>
<dbReference type="GO" id="GO:0005829">
    <property type="term" value="C:cytosol"/>
    <property type="evidence" value="ECO:0007669"/>
    <property type="project" value="TreeGrafter"/>
</dbReference>
<dbReference type="GO" id="GO:0006355">
    <property type="term" value="P:regulation of DNA-templated transcription"/>
    <property type="evidence" value="ECO:0007669"/>
    <property type="project" value="InterPro"/>
</dbReference>
<dbReference type="SUPFAM" id="SSF52172">
    <property type="entry name" value="CheY-like"/>
    <property type="match status" value="1"/>
</dbReference>
<evidence type="ECO:0000256" key="7">
    <source>
        <dbReference type="PROSITE-ProRule" id="PRU00169"/>
    </source>
</evidence>
<sequence>MSNKVLIIEDEESIRGFIKINFNMHNFQVIEAESGEKGLMMASSEHPDIVILDVMLPGIDGYQVCESLRKEFPDIGIIMLTAKGQDLDKIKGLELGADDYVVKPFNPMELILRAKSLVRRVGEKHDQVQSQNVTYGPFVIDTYSKKAYKNDRELSLTPKEFHLLQLFMENPGKAFSRNALLDTIWGSDFVGDHKIVDVNIRRLRVKIEDKMSKDLFIETVWGTGYRWRKD</sequence>
<dbReference type="InterPro" id="IPR001789">
    <property type="entry name" value="Sig_transdc_resp-reg_receiver"/>
</dbReference>
<dbReference type="InterPro" id="IPR001867">
    <property type="entry name" value="OmpR/PhoB-type_DNA-bd"/>
</dbReference>
<evidence type="ECO:0000259" key="9">
    <source>
        <dbReference type="PROSITE" id="PS50110"/>
    </source>
</evidence>
<dbReference type="PANTHER" id="PTHR48111">
    <property type="entry name" value="REGULATOR OF RPOS"/>
    <property type="match status" value="1"/>
</dbReference>
<dbReference type="GO" id="GO:0000976">
    <property type="term" value="F:transcription cis-regulatory region binding"/>
    <property type="evidence" value="ECO:0007669"/>
    <property type="project" value="TreeGrafter"/>
</dbReference>
<feature type="DNA-binding region" description="OmpR/PhoB-type" evidence="8">
    <location>
        <begin position="130"/>
        <end position="229"/>
    </location>
</feature>
<keyword evidence="6" id="KW-0804">Transcription</keyword>
<organism evidence="11 12">
    <name type="scientific">Heyndrickxia oleronia</name>
    <dbReference type="NCBI Taxonomy" id="38875"/>
    <lineage>
        <taxon>Bacteria</taxon>
        <taxon>Bacillati</taxon>
        <taxon>Bacillota</taxon>
        <taxon>Bacilli</taxon>
        <taxon>Bacillales</taxon>
        <taxon>Bacillaceae</taxon>
        <taxon>Heyndrickxia</taxon>
    </lineage>
</organism>
<protein>
    <submittedName>
        <fullName evidence="11">Response regulator transcription factor</fullName>
    </submittedName>
</protein>
<keyword evidence="4" id="KW-0805">Transcription regulation</keyword>
<dbReference type="SUPFAM" id="SSF46894">
    <property type="entry name" value="C-terminal effector domain of the bipartite response regulators"/>
    <property type="match status" value="1"/>
</dbReference>
<feature type="modified residue" description="4-aspartylphosphate" evidence="7">
    <location>
        <position position="53"/>
    </location>
</feature>
<evidence type="ECO:0000256" key="1">
    <source>
        <dbReference type="ARBA" id="ARBA00004496"/>
    </source>
</evidence>
<dbReference type="AlphaFoldDB" id="A0AAW6SPZ6"/>
<evidence type="ECO:0000256" key="2">
    <source>
        <dbReference type="ARBA" id="ARBA00022553"/>
    </source>
</evidence>
<keyword evidence="5 8" id="KW-0238">DNA-binding</keyword>
<evidence type="ECO:0000256" key="6">
    <source>
        <dbReference type="ARBA" id="ARBA00023163"/>
    </source>
</evidence>
<dbReference type="Gene3D" id="1.10.10.10">
    <property type="entry name" value="Winged helix-like DNA-binding domain superfamily/Winged helix DNA-binding domain"/>
    <property type="match status" value="1"/>
</dbReference>
<dbReference type="PROSITE" id="PS50110">
    <property type="entry name" value="RESPONSE_REGULATORY"/>
    <property type="match status" value="1"/>
</dbReference>
<feature type="domain" description="Response regulatory" evidence="9">
    <location>
        <begin position="4"/>
        <end position="118"/>
    </location>
</feature>
<dbReference type="Proteomes" id="UP001159179">
    <property type="component" value="Unassembled WGS sequence"/>
</dbReference>
<evidence type="ECO:0000259" key="10">
    <source>
        <dbReference type="PROSITE" id="PS51755"/>
    </source>
</evidence>
<evidence type="ECO:0000256" key="5">
    <source>
        <dbReference type="ARBA" id="ARBA00023125"/>
    </source>
</evidence>
<comment type="caution">
    <text evidence="11">The sequence shown here is derived from an EMBL/GenBank/DDBJ whole genome shotgun (WGS) entry which is preliminary data.</text>
</comment>
<dbReference type="Gene3D" id="3.40.50.2300">
    <property type="match status" value="1"/>
</dbReference>
<keyword evidence="3" id="KW-0902">Two-component regulatory system</keyword>
<evidence type="ECO:0000256" key="8">
    <source>
        <dbReference type="PROSITE-ProRule" id="PRU01091"/>
    </source>
</evidence>
<dbReference type="RefSeq" id="WP_251339092.1">
    <property type="nucleotide sequence ID" value="NZ_JAMATW010000004.1"/>
</dbReference>
<dbReference type="SMART" id="SM00862">
    <property type="entry name" value="Trans_reg_C"/>
    <property type="match status" value="1"/>
</dbReference>
<reference evidence="11" key="1">
    <citation type="submission" date="2023-03" db="EMBL/GenBank/DDBJ databases">
        <title>Bacterial isolates from washroom surfaces on a university campus.</title>
        <authorList>
            <person name="Holman D.B."/>
            <person name="Gzyl K.E."/>
            <person name="Taheri A.E."/>
        </authorList>
    </citation>
    <scope>NUCLEOTIDE SEQUENCE</scope>
    <source>
        <strain evidence="11">RD03</strain>
    </source>
</reference>
<dbReference type="FunFam" id="3.40.50.2300:FF:000001">
    <property type="entry name" value="DNA-binding response regulator PhoB"/>
    <property type="match status" value="1"/>
</dbReference>
<accession>A0AAW6SPZ6</accession>
<dbReference type="InterPro" id="IPR011006">
    <property type="entry name" value="CheY-like_superfamily"/>
</dbReference>
<feature type="domain" description="OmpR/PhoB-type" evidence="10">
    <location>
        <begin position="130"/>
        <end position="229"/>
    </location>
</feature>
<dbReference type="PROSITE" id="PS51755">
    <property type="entry name" value="OMPR_PHOB"/>
    <property type="match status" value="1"/>
</dbReference>
<dbReference type="Pfam" id="PF00072">
    <property type="entry name" value="Response_reg"/>
    <property type="match status" value="1"/>
</dbReference>
<dbReference type="Gene3D" id="6.10.250.690">
    <property type="match status" value="1"/>
</dbReference>
<evidence type="ECO:0000256" key="4">
    <source>
        <dbReference type="ARBA" id="ARBA00023015"/>
    </source>
</evidence>
<gene>
    <name evidence="11" type="ORF">P5X88_08110</name>
</gene>
<dbReference type="GO" id="GO:0032993">
    <property type="term" value="C:protein-DNA complex"/>
    <property type="evidence" value="ECO:0007669"/>
    <property type="project" value="TreeGrafter"/>
</dbReference>
<dbReference type="InterPro" id="IPR039420">
    <property type="entry name" value="WalR-like"/>
</dbReference>
<dbReference type="InterPro" id="IPR036388">
    <property type="entry name" value="WH-like_DNA-bd_sf"/>
</dbReference>
<evidence type="ECO:0000256" key="3">
    <source>
        <dbReference type="ARBA" id="ARBA00023012"/>
    </source>
</evidence>
<keyword evidence="2 7" id="KW-0597">Phosphoprotein</keyword>
<name>A0AAW6SPZ6_9BACI</name>
<dbReference type="InterPro" id="IPR016032">
    <property type="entry name" value="Sig_transdc_resp-reg_C-effctor"/>
</dbReference>
<evidence type="ECO:0000313" key="12">
    <source>
        <dbReference type="Proteomes" id="UP001159179"/>
    </source>
</evidence>
<dbReference type="FunFam" id="1.10.10.10:FF:000018">
    <property type="entry name" value="DNA-binding response regulator ResD"/>
    <property type="match status" value="1"/>
</dbReference>
<dbReference type="CDD" id="cd00383">
    <property type="entry name" value="trans_reg_C"/>
    <property type="match status" value="1"/>
</dbReference>
<dbReference type="GO" id="GO:0000156">
    <property type="term" value="F:phosphorelay response regulator activity"/>
    <property type="evidence" value="ECO:0007669"/>
    <property type="project" value="TreeGrafter"/>
</dbReference>
<evidence type="ECO:0000313" key="11">
    <source>
        <dbReference type="EMBL" id="MDH5160900.1"/>
    </source>
</evidence>
<dbReference type="CDD" id="cd17574">
    <property type="entry name" value="REC_OmpR"/>
    <property type="match status" value="1"/>
</dbReference>
<proteinExistence type="predicted"/>
<dbReference type="SMART" id="SM00448">
    <property type="entry name" value="REC"/>
    <property type="match status" value="1"/>
</dbReference>
<dbReference type="Pfam" id="PF00486">
    <property type="entry name" value="Trans_reg_C"/>
    <property type="match status" value="1"/>
</dbReference>